<evidence type="ECO:0000313" key="6">
    <source>
        <dbReference type="EMBL" id="KHS48089.1"/>
    </source>
</evidence>
<feature type="domain" description="Cytochrome c" evidence="5">
    <location>
        <begin position="39"/>
        <end position="104"/>
    </location>
</feature>
<keyword evidence="3" id="KW-0408">Iron</keyword>
<name>A0A0B9ABW8_9SPHN</name>
<dbReference type="PATRIC" id="fig|48936.3.peg.1278"/>
<comment type="caution">
    <text evidence="6">The sequence shown here is derived from an EMBL/GenBank/DDBJ whole genome shotgun (WGS) entry which is preliminary data.</text>
</comment>
<dbReference type="RefSeq" id="WP_039332609.1">
    <property type="nucleotide sequence ID" value="NZ_JRVC01000005.1"/>
</dbReference>
<dbReference type="SUPFAM" id="SSF46626">
    <property type="entry name" value="Cytochrome c"/>
    <property type="match status" value="1"/>
</dbReference>
<dbReference type="GO" id="GO:0020037">
    <property type="term" value="F:heme binding"/>
    <property type="evidence" value="ECO:0007669"/>
    <property type="project" value="InterPro"/>
</dbReference>
<evidence type="ECO:0000259" key="5">
    <source>
        <dbReference type="Pfam" id="PF13442"/>
    </source>
</evidence>
<dbReference type="Gene3D" id="1.10.760.10">
    <property type="entry name" value="Cytochrome c-like domain"/>
    <property type="match status" value="1"/>
</dbReference>
<reference evidence="6 7" key="1">
    <citation type="submission" date="2014-10" db="EMBL/GenBank/DDBJ databases">
        <title>Draft genome sequence of Novosphingobium subterraneum DSM 12447.</title>
        <authorList>
            <person name="Gan H.M."/>
            <person name="Gan H.Y."/>
            <person name="Savka M.A."/>
        </authorList>
    </citation>
    <scope>NUCLEOTIDE SEQUENCE [LARGE SCALE GENOMIC DNA]</scope>
    <source>
        <strain evidence="6 7">DSM 12447</strain>
    </source>
</reference>
<evidence type="ECO:0000256" key="2">
    <source>
        <dbReference type="ARBA" id="ARBA00022723"/>
    </source>
</evidence>
<dbReference type="GO" id="GO:0046872">
    <property type="term" value="F:metal ion binding"/>
    <property type="evidence" value="ECO:0007669"/>
    <property type="project" value="UniProtKB-KW"/>
</dbReference>
<organism evidence="6 7">
    <name type="scientific">Novosphingobium subterraneum</name>
    <dbReference type="NCBI Taxonomy" id="48936"/>
    <lineage>
        <taxon>Bacteria</taxon>
        <taxon>Pseudomonadati</taxon>
        <taxon>Pseudomonadota</taxon>
        <taxon>Alphaproteobacteria</taxon>
        <taxon>Sphingomonadales</taxon>
        <taxon>Sphingomonadaceae</taxon>
        <taxon>Novosphingobium</taxon>
    </lineage>
</organism>
<evidence type="ECO:0000313" key="7">
    <source>
        <dbReference type="Proteomes" id="UP000031338"/>
    </source>
</evidence>
<keyword evidence="2" id="KW-0479">Metal-binding</keyword>
<keyword evidence="4" id="KW-0732">Signal</keyword>
<evidence type="ECO:0000256" key="3">
    <source>
        <dbReference type="ARBA" id="ARBA00023004"/>
    </source>
</evidence>
<proteinExistence type="predicted"/>
<sequence length="116" mass="12188">MNLSILSKCATFGAVLVVALALPADAAPPAPARNGQSGQWASPQVLWEQTCARCHTTGVGPELRGRALPQEYVVSVVRNGMLAMPAFPHSAIDDASLSDIARFVSTSRLPKPAAKH</sequence>
<dbReference type="GO" id="GO:0009055">
    <property type="term" value="F:electron transfer activity"/>
    <property type="evidence" value="ECO:0007669"/>
    <property type="project" value="InterPro"/>
</dbReference>
<dbReference type="EMBL" id="JRVC01000005">
    <property type="protein sequence ID" value="KHS48089.1"/>
    <property type="molecule type" value="Genomic_DNA"/>
</dbReference>
<dbReference type="InterPro" id="IPR009056">
    <property type="entry name" value="Cyt_c-like_dom"/>
</dbReference>
<evidence type="ECO:0000256" key="4">
    <source>
        <dbReference type="SAM" id="SignalP"/>
    </source>
</evidence>
<dbReference type="AlphaFoldDB" id="A0A0B9ABW8"/>
<dbReference type="Pfam" id="PF13442">
    <property type="entry name" value="Cytochrome_CBB3"/>
    <property type="match status" value="1"/>
</dbReference>
<dbReference type="STRING" id="48936.NJ75_01277"/>
<protein>
    <submittedName>
        <fullName evidence="6">Cytochrome c, class I</fullName>
    </submittedName>
</protein>
<feature type="chain" id="PRO_5002145761" evidence="4">
    <location>
        <begin position="27"/>
        <end position="116"/>
    </location>
</feature>
<dbReference type="InterPro" id="IPR036909">
    <property type="entry name" value="Cyt_c-like_dom_sf"/>
</dbReference>
<gene>
    <name evidence="6" type="ORF">NJ75_01277</name>
</gene>
<accession>A0A0B9ABW8</accession>
<dbReference type="Proteomes" id="UP000031338">
    <property type="component" value="Unassembled WGS sequence"/>
</dbReference>
<keyword evidence="1" id="KW-0349">Heme</keyword>
<keyword evidence="7" id="KW-1185">Reference proteome</keyword>
<evidence type="ECO:0000256" key="1">
    <source>
        <dbReference type="ARBA" id="ARBA00022617"/>
    </source>
</evidence>
<feature type="signal peptide" evidence="4">
    <location>
        <begin position="1"/>
        <end position="26"/>
    </location>
</feature>